<accession>A0A931J044</accession>
<sequence>MTHWTRRSWLALPLVAAQAKDRVVRVATFGLTPYAMDGGANGSIQGAVVEFFERELAPRMGVQFHWLPLMTVPRLLMSLESGAADFCPLLTHSPEREAQVRYAAQSFVRFESVVAVRPEHPMARRARLVPADLVGVQVGWVQGASLPAGLELPGIRWSWVSVVNWERALLTQVERGRIEAAYFSNRATPEWHVRANRLGLVLIHLSVPARPVFAVGSRTDGPELMDRYNEVAPAAFADRRFEATLQRWQTQVA</sequence>
<gene>
    <name evidence="2" type="ORF">I7X43_08845</name>
</gene>
<reference evidence="2" key="1">
    <citation type="submission" date="2020-12" db="EMBL/GenBank/DDBJ databases">
        <title>The genome sequence of Inhella sp. 4Y17.</title>
        <authorList>
            <person name="Liu Y."/>
        </authorList>
    </citation>
    <scope>NUCLEOTIDE SEQUENCE</scope>
    <source>
        <strain evidence="2">4Y10</strain>
    </source>
</reference>
<organism evidence="2 3">
    <name type="scientific">Inhella gelatinilytica</name>
    <dbReference type="NCBI Taxonomy" id="2795030"/>
    <lineage>
        <taxon>Bacteria</taxon>
        <taxon>Pseudomonadati</taxon>
        <taxon>Pseudomonadota</taxon>
        <taxon>Betaproteobacteria</taxon>
        <taxon>Burkholderiales</taxon>
        <taxon>Sphaerotilaceae</taxon>
        <taxon>Inhella</taxon>
    </lineage>
</organism>
<evidence type="ECO:0000313" key="2">
    <source>
        <dbReference type="EMBL" id="MBH9552961.1"/>
    </source>
</evidence>
<dbReference type="Proteomes" id="UP000620139">
    <property type="component" value="Unassembled WGS sequence"/>
</dbReference>
<feature type="domain" description="Solute-binding protein family 3/N-terminal" evidence="1">
    <location>
        <begin position="31"/>
        <end position="249"/>
    </location>
</feature>
<keyword evidence="3" id="KW-1185">Reference proteome</keyword>
<dbReference type="SUPFAM" id="SSF53850">
    <property type="entry name" value="Periplasmic binding protein-like II"/>
    <property type="match status" value="1"/>
</dbReference>
<dbReference type="AlphaFoldDB" id="A0A931J044"/>
<dbReference type="EMBL" id="JAEDAL010000003">
    <property type="protein sequence ID" value="MBH9552961.1"/>
    <property type="molecule type" value="Genomic_DNA"/>
</dbReference>
<dbReference type="Gene3D" id="3.40.190.10">
    <property type="entry name" value="Periplasmic binding protein-like II"/>
    <property type="match status" value="2"/>
</dbReference>
<protein>
    <submittedName>
        <fullName evidence="2">Transporter substrate-binding domain-containing protein</fullName>
    </submittedName>
</protein>
<comment type="caution">
    <text evidence="2">The sequence shown here is derived from an EMBL/GenBank/DDBJ whole genome shotgun (WGS) entry which is preliminary data.</text>
</comment>
<dbReference type="RefSeq" id="WP_198100574.1">
    <property type="nucleotide sequence ID" value="NZ_JAEDAL010000003.1"/>
</dbReference>
<evidence type="ECO:0000259" key="1">
    <source>
        <dbReference type="Pfam" id="PF00497"/>
    </source>
</evidence>
<dbReference type="InterPro" id="IPR001638">
    <property type="entry name" value="Solute-binding_3/MltF_N"/>
</dbReference>
<dbReference type="Pfam" id="PF00497">
    <property type="entry name" value="SBP_bac_3"/>
    <property type="match status" value="1"/>
</dbReference>
<name>A0A931J044_9BURK</name>
<proteinExistence type="predicted"/>
<evidence type="ECO:0000313" key="3">
    <source>
        <dbReference type="Proteomes" id="UP000620139"/>
    </source>
</evidence>